<organism evidence="2 3">
    <name type="scientific">Labrys neptuniae</name>
    <dbReference type="NCBI Taxonomy" id="376174"/>
    <lineage>
        <taxon>Bacteria</taxon>
        <taxon>Pseudomonadati</taxon>
        <taxon>Pseudomonadota</taxon>
        <taxon>Alphaproteobacteria</taxon>
        <taxon>Hyphomicrobiales</taxon>
        <taxon>Xanthobacteraceae</taxon>
        <taxon>Labrys</taxon>
    </lineage>
</organism>
<name>A0ABV3PFW0_9HYPH</name>
<proteinExistence type="predicted"/>
<accession>A0ABV3PFW0</accession>
<evidence type="ECO:0000313" key="2">
    <source>
        <dbReference type="EMBL" id="MEW9304505.1"/>
    </source>
</evidence>
<keyword evidence="3" id="KW-1185">Reference proteome</keyword>
<dbReference type="Gene3D" id="3.90.320.10">
    <property type="match status" value="1"/>
</dbReference>
<dbReference type="InterPro" id="IPR024432">
    <property type="entry name" value="Put_RecE_PDDEXK-like_dom"/>
</dbReference>
<protein>
    <submittedName>
        <fullName evidence="2">PD-(D/E)XK nuclease-like domain-containing protein</fullName>
    </submittedName>
</protein>
<dbReference type="InterPro" id="IPR011604">
    <property type="entry name" value="PDDEXK-like_dom_sf"/>
</dbReference>
<comment type="caution">
    <text evidence="2">The sequence shown here is derived from an EMBL/GenBank/DDBJ whole genome shotgun (WGS) entry which is preliminary data.</text>
</comment>
<reference evidence="2 3" key="1">
    <citation type="submission" date="2024-07" db="EMBL/GenBank/DDBJ databases">
        <title>Description of Labrys sedimenti sp. nov., isolated from a diclofenac-degrading enrichment culture.</title>
        <authorList>
            <person name="Tancsics A."/>
            <person name="Csepanyi A."/>
        </authorList>
    </citation>
    <scope>NUCLEOTIDE SEQUENCE [LARGE SCALE GENOMIC DNA]</scope>
    <source>
        <strain evidence="2 3">LMG 23578</strain>
    </source>
</reference>
<gene>
    <name evidence="2" type="ORF">ABXS05_03080</name>
</gene>
<sequence>MIDAIPWDGQKITKAGIYSGVPMEVYHSDCCAGPSISSSGLRLLDSRSPAHYWAQSYLNPNRKPEEQKDAFDFGRAAHTLLLGEADFKRRYAVRPDEWSDWRTKAAQAWRDEMRKAGRTVLVPDDLVAIRGMAASLAREPSIKAGLLQGHVERSILWQDRKTGLWLKCRPDVIPVSDGIAGDIKTTTDASPDKIQKAVQKWGYDAQGALVGEAFRQVLGFEMTDFVLVWIEGDDPWAVNVSPVDQEWISYGARRNRRAIDKFAKCIETGEWPAYPSEITTSMPDWLRKRVETETKYGLLPELDGSVYKEAAE</sequence>
<evidence type="ECO:0000313" key="3">
    <source>
        <dbReference type="Proteomes" id="UP001555786"/>
    </source>
</evidence>
<feature type="domain" description="Putative exodeoxyribonuclease 8 PDDEXK-like" evidence="1">
    <location>
        <begin position="37"/>
        <end position="275"/>
    </location>
</feature>
<dbReference type="Pfam" id="PF12684">
    <property type="entry name" value="DUF3799"/>
    <property type="match status" value="1"/>
</dbReference>
<dbReference type="EMBL" id="JBFNQD010000001">
    <property type="protein sequence ID" value="MEW9304505.1"/>
    <property type="molecule type" value="Genomic_DNA"/>
</dbReference>
<dbReference type="Proteomes" id="UP001555786">
    <property type="component" value="Unassembled WGS sequence"/>
</dbReference>
<dbReference type="RefSeq" id="WP_367622865.1">
    <property type="nucleotide sequence ID" value="NZ_JBFNQD010000001.1"/>
</dbReference>
<evidence type="ECO:0000259" key="1">
    <source>
        <dbReference type="Pfam" id="PF12684"/>
    </source>
</evidence>